<comment type="caution">
    <text evidence="2">The sequence shown here is derived from an EMBL/GenBank/DDBJ whole genome shotgun (WGS) entry which is preliminary data.</text>
</comment>
<accession>A0AAW2SEM6</accession>
<dbReference type="PANTHER" id="PTHR46634:SF3">
    <property type="entry name" value="M REDUCTASE II SUBUNIT GAMMA, PUTATIVE (DUF3741)-RELATED"/>
    <property type="match status" value="1"/>
</dbReference>
<feature type="region of interest" description="Disordered" evidence="1">
    <location>
        <begin position="108"/>
        <end position="172"/>
    </location>
</feature>
<feature type="compositionally biased region" description="Polar residues" evidence="1">
    <location>
        <begin position="150"/>
        <end position="163"/>
    </location>
</feature>
<dbReference type="EMBL" id="JACGWM010000002">
    <property type="protein sequence ID" value="KAL0390864.1"/>
    <property type="molecule type" value="Genomic_DNA"/>
</dbReference>
<evidence type="ECO:0000256" key="1">
    <source>
        <dbReference type="SAM" id="MobiDB-lite"/>
    </source>
</evidence>
<sequence length="172" mass="18759">MSDSSGSCACLLHHLTLERSVTFLLRLRFCLSEVSSDLGFRRYCKRLYPIDVRFRGNILQISFSGVEMNGTSRNGKNCNFDKTHPGCLGRMVNLFELNIGVSANKLLTDKPHSDGSPVSRSRSDVSSLSSPSVDQIEDKVTGLSAAKPTASGNPGENQDQPSPISVLDPLRE</sequence>
<evidence type="ECO:0000313" key="2">
    <source>
        <dbReference type="EMBL" id="KAL0390864.1"/>
    </source>
</evidence>
<gene>
    <name evidence="2" type="ORF">Scaly_0443500</name>
</gene>
<reference evidence="2" key="2">
    <citation type="journal article" date="2024" name="Plant">
        <title>Genomic evolution and insights into agronomic trait innovations of Sesamum species.</title>
        <authorList>
            <person name="Miao H."/>
            <person name="Wang L."/>
            <person name="Qu L."/>
            <person name="Liu H."/>
            <person name="Sun Y."/>
            <person name="Le M."/>
            <person name="Wang Q."/>
            <person name="Wei S."/>
            <person name="Zheng Y."/>
            <person name="Lin W."/>
            <person name="Duan Y."/>
            <person name="Cao H."/>
            <person name="Xiong S."/>
            <person name="Wang X."/>
            <person name="Wei L."/>
            <person name="Li C."/>
            <person name="Ma Q."/>
            <person name="Ju M."/>
            <person name="Zhao R."/>
            <person name="Li G."/>
            <person name="Mu C."/>
            <person name="Tian Q."/>
            <person name="Mei H."/>
            <person name="Zhang T."/>
            <person name="Gao T."/>
            <person name="Zhang H."/>
        </authorList>
    </citation>
    <scope>NUCLEOTIDE SEQUENCE</scope>
    <source>
        <strain evidence="2">KEN8</strain>
    </source>
</reference>
<organism evidence="2">
    <name type="scientific">Sesamum calycinum</name>
    <dbReference type="NCBI Taxonomy" id="2727403"/>
    <lineage>
        <taxon>Eukaryota</taxon>
        <taxon>Viridiplantae</taxon>
        <taxon>Streptophyta</taxon>
        <taxon>Embryophyta</taxon>
        <taxon>Tracheophyta</taxon>
        <taxon>Spermatophyta</taxon>
        <taxon>Magnoliopsida</taxon>
        <taxon>eudicotyledons</taxon>
        <taxon>Gunneridae</taxon>
        <taxon>Pentapetalae</taxon>
        <taxon>asterids</taxon>
        <taxon>lamiids</taxon>
        <taxon>Lamiales</taxon>
        <taxon>Pedaliaceae</taxon>
        <taxon>Sesamum</taxon>
    </lineage>
</organism>
<reference evidence="2" key="1">
    <citation type="submission" date="2020-06" db="EMBL/GenBank/DDBJ databases">
        <authorList>
            <person name="Li T."/>
            <person name="Hu X."/>
            <person name="Zhang T."/>
            <person name="Song X."/>
            <person name="Zhang H."/>
            <person name="Dai N."/>
            <person name="Sheng W."/>
            <person name="Hou X."/>
            <person name="Wei L."/>
        </authorList>
    </citation>
    <scope>NUCLEOTIDE SEQUENCE</scope>
    <source>
        <strain evidence="2">KEN8</strain>
        <tissue evidence="2">Leaf</tissue>
    </source>
</reference>
<dbReference type="PANTHER" id="PTHR46634">
    <property type="entry name" value="M REDUCTASE II SUBUNIT GAMMA, PUTATIVE (DUF3741)-RELATED"/>
    <property type="match status" value="1"/>
</dbReference>
<feature type="compositionally biased region" description="Low complexity" evidence="1">
    <location>
        <begin position="114"/>
        <end position="134"/>
    </location>
</feature>
<name>A0AAW2SEM6_9LAMI</name>
<dbReference type="AlphaFoldDB" id="A0AAW2SEM6"/>
<proteinExistence type="predicted"/>
<protein>
    <submittedName>
        <fullName evidence="2">Uncharacterized protein</fullName>
    </submittedName>
</protein>